<sequence>MGFFRRLFGAKKKSRSSKTTPSLSQSKKVDQILLSTTPYDANNLDANKHAIAVAAATAAVAEAALAAAQAAAEVVRLTSGGAGCGGAGGGGNVLGGSHRRFVEEVSAVKIQSAFRGYLARRALRALKALVKLQALVRGHIVRKQTADMLRRMQTLVRLQARARAGRSHVSDSCHTTSKSSHSRYAVPASPSKDHLFRASSTKFDGPSILKRCGSNANFRESIDFDKVKLGSNWLERWMEESLWNDHGRNPLRNRHADDERSDKILEVDTWKPRVKSQQSNRTFQTSQHALASDHNNQSFMTFDSPSKISKKAPNPMPSIPSGEILYSLKLPLGNDEAVSRTAENSPRLFSATSRPGSSGRKGGDHFTPTRSECSWGFFNGYPGYPNYMCNTESSRAKVRSQSAPRQRLEFEKYGSSRRSVQGYYDADIRSERGFAQNTELPSGYSNRLGTSNLSASLKRGSKRHGHHLEDKLLIQSPICITLDKRHNFLDLNSRYTAFPYSAITFKLIMESQHGEPGSGSGVPRVMNVEQAVRNPATVVQSTSAAIATAHYSNSTPVIIACYRLDFDSPLVLVQQLSFLVQDGKFIVSIKLGWCEMKSVCSALSWWLNEPLAVVEPDI</sequence>
<protein>
    <submittedName>
        <fullName evidence="1">Uncharacterized protein</fullName>
    </submittedName>
</protein>
<proteinExistence type="predicted"/>
<evidence type="ECO:0000313" key="1">
    <source>
        <dbReference type="EMBL" id="KAL3570359.1"/>
    </source>
</evidence>
<dbReference type="EMBL" id="RCHU02000015">
    <property type="protein sequence ID" value="KAL3570359.1"/>
    <property type="molecule type" value="Genomic_DNA"/>
</dbReference>
<evidence type="ECO:0000313" key="2">
    <source>
        <dbReference type="Proteomes" id="UP000309997"/>
    </source>
</evidence>
<reference evidence="1 2" key="1">
    <citation type="journal article" date="2024" name="Plant Biotechnol. J.">
        <title>Genome and CRISPR/Cas9 system of a widespread forest tree (Populus alba) in the world.</title>
        <authorList>
            <person name="Liu Y.J."/>
            <person name="Jiang P.F."/>
            <person name="Han X.M."/>
            <person name="Li X.Y."/>
            <person name="Wang H.M."/>
            <person name="Wang Y.J."/>
            <person name="Wang X.X."/>
            <person name="Zeng Q.Y."/>
        </authorList>
    </citation>
    <scope>NUCLEOTIDE SEQUENCE [LARGE SCALE GENOMIC DNA]</scope>
    <source>
        <strain evidence="2">cv. PAL-ZL1</strain>
    </source>
</reference>
<keyword evidence="2" id="KW-1185">Reference proteome</keyword>
<dbReference type="Proteomes" id="UP000309997">
    <property type="component" value="Unassembled WGS sequence"/>
</dbReference>
<accession>A0ACC4AVS3</accession>
<name>A0ACC4AVS3_POPAL</name>
<organism evidence="1 2">
    <name type="scientific">Populus alba</name>
    <name type="common">White poplar</name>
    <dbReference type="NCBI Taxonomy" id="43335"/>
    <lineage>
        <taxon>Eukaryota</taxon>
        <taxon>Viridiplantae</taxon>
        <taxon>Streptophyta</taxon>
        <taxon>Embryophyta</taxon>
        <taxon>Tracheophyta</taxon>
        <taxon>Spermatophyta</taxon>
        <taxon>Magnoliopsida</taxon>
        <taxon>eudicotyledons</taxon>
        <taxon>Gunneridae</taxon>
        <taxon>Pentapetalae</taxon>
        <taxon>rosids</taxon>
        <taxon>fabids</taxon>
        <taxon>Malpighiales</taxon>
        <taxon>Salicaceae</taxon>
        <taxon>Saliceae</taxon>
        <taxon>Populus</taxon>
    </lineage>
</organism>
<comment type="caution">
    <text evidence="1">The sequence shown here is derived from an EMBL/GenBank/DDBJ whole genome shotgun (WGS) entry which is preliminary data.</text>
</comment>
<gene>
    <name evidence="1" type="ORF">D5086_027608</name>
</gene>